<feature type="transmembrane region" description="Helical" evidence="7">
    <location>
        <begin position="54"/>
        <end position="76"/>
    </location>
</feature>
<keyword evidence="10" id="KW-1185">Reference proteome</keyword>
<evidence type="ECO:0000256" key="8">
    <source>
        <dbReference type="SAM" id="MobiDB-lite"/>
    </source>
</evidence>
<name>A0A9Q9AXA6_9PEZI</name>
<reference evidence="9" key="1">
    <citation type="submission" date="2022-06" db="EMBL/GenBank/DDBJ databases">
        <title>Complete genome sequences of two strains of the flax pathogen Septoria linicola.</title>
        <authorList>
            <person name="Lapalu N."/>
            <person name="Simon A."/>
            <person name="Demenou B."/>
            <person name="Paumier D."/>
            <person name="Guillot M.-P."/>
            <person name="Gout L."/>
            <person name="Valade R."/>
        </authorList>
    </citation>
    <scope>NUCLEOTIDE SEQUENCE</scope>
    <source>
        <strain evidence="9">SE15195</strain>
    </source>
</reference>
<evidence type="ECO:0000256" key="2">
    <source>
        <dbReference type="ARBA" id="ARBA00005550"/>
    </source>
</evidence>
<sequence length="426" mass="47213">MARTKDGGRRILPFRIPIFRVFYSLTYTTLYLLTLFFLAISPVTMIYSSIDQSAYQYTFMIGGVYFLTAIIAVFIYSSRLYTNRRVLSDIGKPYVPIEDGEVGKTVRKMIVKQLDRSAVVAWESRPRDLYGEILLAGQQGILPKDDEKVQVDEYTVGSEIRVDPARPPWGDIQHIGWSSPSHHDDNRNPDVQFADVIAELPNLIEARAVSLAPADPTMTPVQGEPRAADPAVVDTLSRPTNMPLRDYLTHLGYLGLVQPVDLGQKFVLQYEQARFGFLPPSADEFNTLMATFAELLAGMTLLGDEIVREIRAQMSDQISVDDMPMPHLPPSITASSPRAYSPESSLMSPVTAREGLTPRVRTPYLSESTSSQESLGSVVRRSPEDLDTPSRGTQNRESFYTMPAPSSSTLPSDTGSVLIHDVDSAG</sequence>
<dbReference type="AlphaFoldDB" id="A0A9Q9AXA6"/>
<evidence type="ECO:0000256" key="7">
    <source>
        <dbReference type="RuleBase" id="RU367100"/>
    </source>
</evidence>
<organism evidence="9 10">
    <name type="scientific">Septoria linicola</name>
    <dbReference type="NCBI Taxonomy" id="215465"/>
    <lineage>
        <taxon>Eukaryota</taxon>
        <taxon>Fungi</taxon>
        <taxon>Dikarya</taxon>
        <taxon>Ascomycota</taxon>
        <taxon>Pezizomycotina</taxon>
        <taxon>Dothideomycetes</taxon>
        <taxon>Dothideomycetidae</taxon>
        <taxon>Mycosphaerellales</taxon>
        <taxon>Mycosphaerellaceae</taxon>
        <taxon>Septoria</taxon>
    </lineage>
</organism>
<feature type="compositionally biased region" description="Polar residues" evidence="8">
    <location>
        <begin position="390"/>
        <end position="415"/>
    </location>
</feature>
<evidence type="ECO:0000256" key="3">
    <source>
        <dbReference type="ARBA" id="ARBA00021353"/>
    </source>
</evidence>
<evidence type="ECO:0000256" key="6">
    <source>
        <dbReference type="ARBA" id="ARBA00023136"/>
    </source>
</evidence>
<proteinExistence type="inferred from homology"/>
<feature type="region of interest" description="Disordered" evidence="8">
    <location>
        <begin position="320"/>
        <end position="426"/>
    </location>
</feature>
<evidence type="ECO:0000256" key="5">
    <source>
        <dbReference type="ARBA" id="ARBA00022989"/>
    </source>
</evidence>
<keyword evidence="6 7" id="KW-0472">Membrane</keyword>
<dbReference type="PANTHER" id="PTHR40021:SF1">
    <property type="entry name" value="DEFECT AT LOW TEMPERATURE PROTEIN 1"/>
    <property type="match status" value="1"/>
</dbReference>
<evidence type="ECO:0000313" key="10">
    <source>
        <dbReference type="Proteomes" id="UP001056384"/>
    </source>
</evidence>
<accession>A0A9Q9AXA6</accession>
<dbReference type="OrthoDB" id="4096362at2759"/>
<dbReference type="GO" id="GO:0016020">
    <property type="term" value="C:membrane"/>
    <property type="evidence" value="ECO:0007669"/>
    <property type="project" value="UniProtKB-SubCell"/>
</dbReference>
<dbReference type="PANTHER" id="PTHR40021">
    <property type="entry name" value="DEFECT AT LOW TEMPERATURE PROTEIN 1"/>
    <property type="match status" value="1"/>
</dbReference>
<evidence type="ECO:0000256" key="1">
    <source>
        <dbReference type="ARBA" id="ARBA00002489"/>
    </source>
</evidence>
<comment type="subcellular location">
    <subcellularLocation>
        <location evidence="7">Membrane</location>
        <topology evidence="7">Multi-pass membrane protein</topology>
    </subcellularLocation>
</comment>
<dbReference type="EMBL" id="CP099421">
    <property type="protein sequence ID" value="USW52346.1"/>
    <property type="molecule type" value="Genomic_DNA"/>
</dbReference>
<comment type="function">
    <text evidence="1 7">Required for growth under high-pressure and low-temperature conditions.</text>
</comment>
<keyword evidence="5 7" id="KW-1133">Transmembrane helix</keyword>
<dbReference type="InterPro" id="IPR038869">
    <property type="entry name" value="DLT1"/>
</dbReference>
<evidence type="ECO:0000313" key="9">
    <source>
        <dbReference type="EMBL" id="USW52346.1"/>
    </source>
</evidence>
<keyword evidence="4 7" id="KW-0812">Transmembrane</keyword>
<evidence type="ECO:0000256" key="4">
    <source>
        <dbReference type="ARBA" id="ARBA00022692"/>
    </source>
</evidence>
<feature type="transmembrane region" description="Helical" evidence="7">
    <location>
        <begin position="21"/>
        <end position="48"/>
    </location>
</feature>
<gene>
    <name evidence="7" type="primary">DLT1</name>
    <name evidence="9" type="ORF">Slin15195_G056650</name>
</gene>
<dbReference type="Proteomes" id="UP001056384">
    <property type="component" value="Chromosome 4"/>
</dbReference>
<feature type="compositionally biased region" description="Polar residues" evidence="8">
    <location>
        <begin position="332"/>
        <end position="348"/>
    </location>
</feature>
<protein>
    <recommendedName>
        <fullName evidence="3 7">Defect at low temperature protein 1</fullName>
    </recommendedName>
</protein>
<feature type="compositionally biased region" description="Low complexity" evidence="8">
    <location>
        <begin position="365"/>
        <end position="377"/>
    </location>
</feature>
<comment type="similarity">
    <text evidence="2 7">Belongs to the DLT1 family.</text>
</comment>